<evidence type="ECO:0000313" key="2">
    <source>
        <dbReference type="Proteomes" id="UP000821865"/>
    </source>
</evidence>
<gene>
    <name evidence="1" type="ORF">HPB49_007729</name>
</gene>
<evidence type="ECO:0000313" key="1">
    <source>
        <dbReference type="EMBL" id="KAH7978997.1"/>
    </source>
</evidence>
<accession>A0ACB8DX32</accession>
<dbReference type="Proteomes" id="UP000821865">
    <property type="component" value="Chromosome 1"/>
</dbReference>
<comment type="caution">
    <text evidence="1">The sequence shown here is derived from an EMBL/GenBank/DDBJ whole genome shotgun (WGS) entry which is preliminary data.</text>
</comment>
<protein>
    <submittedName>
        <fullName evidence="1">Uncharacterized protein</fullName>
    </submittedName>
</protein>
<sequence>MARSANTRGVVRSRAAELQRRRCPNHKGVARVTQRVLEDVGELLVLVWHLLGSVLRAAVDAVAEGQERQVELGTLAHLILCVPTGRSCALLAGKVNRAHRDSSFLARACRILRHCGVALEDGVRP</sequence>
<name>A0ACB8DX32_DERSI</name>
<proteinExistence type="predicted"/>
<reference evidence="1" key="1">
    <citation type="submission" date="2020-05" db="EMBL/GenBank/DDBJ databases">
        <title>Large-scale comparative analyses of tick genomes elucidate their genetic diversity and vector capacities.</title>
        <authorList>
            <person name="Jia N."/>
            <person name="Wang J."/>
            <person name="Shi W."/>
            <person name="Du L."/>
            <person name="Sun Y."/>
            <person name="Zhan W."/>
            <person name="Jiang J."/>
            <person name="Wang Q."/>
            <person name="Zhang B."/>
            <person name="Ji P."/>
            <person name="Sakyi L.B."/>
            <person name="Cui X."/>
            <person name="Yuan T."/>
            <person name="Jiang B."/>
            <person name="Yang W."/>
            <person name="Lam T.T.-Y."/>
            <person name="Chang Q."/>
            <person name="Ding S."/>
            <person name="Wang X."/>
            <person name="Zhu J."/>
            <person name="Ruan X."/>
            <person name="Zhao L."/>
            <person name="Wei J."/>
            <person name="Que T."/>
            <person name="Du C."/>
            <person name="Cheng J."/>
            <person name="Dai P."/>
            <person name="Han X."/>
            <person name="Huang E."/>
            <person name="Gao Y."/>
            <person name="Liu J."/>
            <person name="Shao H."/>
            <person name="Ye R."/>
            <person name="Li L."/>
            <person name="Wei W."/>
            <person name="Wang X."/>
            <person name="Wang C."/>
            <person name="Yang T."/>
            <person name="Huo Q."/>
            <person name="Li W."/>
            <person name="Guo W."/>
            <person name="Chen H."/>
            <person name="Zhou L."/>
            <person name="Ni X."/>
            <person name="Tian J."/>
            <person name="Zhou Y."/>
            <person name="Sheng Y."/>
            <person name="Liu T."/>
            <person name="Pan Y."/>
            <person name="Xia L."/>
            <person name="Li J."/>
            <person name="Zhao F."/>
            <person name="Cao W."/>
        </authorList>
    </citation>
    <scope>NUCLEOTIDE SEQUENCE</scope>
    <source>
        <strain evidence="1">Dsil-2018</strain>
    </source>
</reference>
<organism evidence="1 2">
    <name type="scientific">Dermacentor silvarum</name>
    <name type="common">Tick</name>
    <dbReference type="NCBI Taxonomy" id="543639"/>
    <lineage>
        <taxon>Eukaryota</taxon>
        <taxon>Metazoa</taxon>
        <taxon>Ecdysozoa</taxon>
        <taxon>Arthropoda</taxon>
        <taxon>Chelicerata</taxon>
        <taxon>Arachnida</taxon>
        <taxon>Acari</taxon>
        <taxon>Parasitiformes</taxon>
        <taxon>Ixodida</taxon>
        <taxon>Ixodoidea</taxon>
        <taxon>Ixodidae</taxon>
        <taxon>Rhipicephalinae</taxon>
        <taxon>Dermacentor</taxon>
    </lineage>
</organism>
<keyword evidence="2" id="KW-1185">Reference proteome</keyword>
<dbReference type="EMBL" id="CM023470">
    <property type="protein sequence ID" value="KAH7978997.1"/>
    <property type="molecule type" value="Genomic_DNA"/>
</dbReference>